<dbReference type="SUPFAM" id="SSF103473">
    <property type="entry name" value="MFS general substrate transporter"/>
    <property type="match status" value="1"/>
</dbReference>
<evidence type="ECO:0000313" key="2">
    <source>
        <dbReference type="EMBL" id="VDR24832.1"/>
    </source>
</evidence>
<accession>A0A3P8KT24</accession>
<keyword evidence="1" id="KW-1133">Transmembrane helix</keyword>
<keyword evidence="1" id="KW-0812">Transmembrane</keyword>
<evidence type="ECO:0000256" key="1">
    <source>
        <dbReference type="SAM" id="Phobius"/>
    </source>
</evidence>
<keyword evidence="1" id="KW-0472">Membrane</keyword>
<evidence type="ECO:0000313" key="3">
    <source>
        <dbReference type="Proteomes" id="UP000274346"/>
    </source>
</evidence>
<dbReference type="EMBL" id="LR131271">
    <property type="protein sequence ID" value="VDR24832.1"/>
    <property type="molecule type" value="Genomic_DNA"/>
</dbReference>
<sequence length="87" mass="9481">MPLIALGGIGMPALQALATRQVNDDRQGQLQGVLASTFSLASIVAPLAFSSLYFALRTWWPGAIWLSVVVLYAFAVPLIYRCTRREA</sequence>
<proteinExistence type="predicted"/>
<organism evidence="2 3">
    <name type="scientific">Raoultella terrigena</name>
    <name type="common">Klebsiella terrigena</name>
    <dbReference type="NCBI Taxonomy" id="577"/>
    <lineage>
        <taxon>Bacteria</taxon>
        <taxon>Pseudomonadati</taxon>
        <taxon>Pseudomonadota</taxon>
        <taxon>Gammaproteobacteria</taxon>
        <taxon>Enterobacterales</taxon>
        <taxon>Enterobacteriaceae</taxon>
        <taxon>Klebsiella/Raoultella group</taxon>
        <taxon>Raoultella</taxon>
    </lineage>
</organism>
<name>A0A3P8KT24_RAOTE</name>
<dbReference type="Proteomes" id="UP000274346">
    <property type="component" value="Chromosome"/>
</dbReference>
<feature type="transmembrane region" description="Helical" evidence="1">
    <location>
        <begin position="63"/>
        <end position="80"/>
    </location>
</feature>
<dbReference type="Gene3D" id="1.20.1250.20">
    <property type="entry name" value="MFS general substrate transporter like domains"/>
    <property type="match status" value="1"/>
</dbReference>
<dbReference type="InterPro" id="IPR036259">
    <property type="entry name" value="MFS_trans_sf"/>
</dbReference>
<reference evidence="2 3" key="1">
    <citation type="submission" date="2018-12" db="EMBL/GenBank/DDBJ databases">
        <authorList>
            <consortium name="Pathogen Informatics"/>
        </authorList>
    </citation>
    <scope>NUCLEOTIDE SEQUENCE [LARGE SCALE GENOMIC DNA]</scope>
    <source>
        <strain evidence="2 3">NCTC13098</strain>
    </source>
</reference>
<gene>
    <name evidence="2" type="primary">tetA_1</name>
    <name evidence="2" type="ORF">NCTC13098_01131</name>
</gene>
<dbReference type="AlphaFoldDB" id="A0A3P8KT24"/>
<feature type="transmembrane region" description="Helical" evidence="1">
    <location>
        <begin position="34"/>
        <end position="56"/>
    </location>
</feature>
<protein>
    <submittedName>
        <fullName evidence="2">Tetracycline resistance protein, class C</fullName>
    </submittedName>
</protein>
<dbReference type="KEGG" id="rtg:NCTC13098_01131"/>